<evidence type="ECO:0008006" key="3">
    <source>
        <dbReference type="Google" id="ProtNLM"/>
    </source>
</evidence>
<gene>
    <name evidence="1" type="ORF">BACCIP111899_00138</name>
</gene>
<reference evidence="1 2" key="1">
    <citation type="submission" date="2021-10" db="EMBL/GenBank/DDBJ databases">
        <authorList>
            <person name="Criscuolo A."/>
        </authorList>
    </citation>
    <scope>NUCLEOTIDE SEQUENCE [LARGE SCALE GENOMIC DNA]</scope>
    <source>
        <strain evidence="2">CIP 111899</strain>
    </source>
</reference>
<dbReference type="EMBL" id="CAKJTI010000001">
    <property type="protein sequence ID" value="CAG9610966.1"/>
    <property type="molecule type" value="Genomic_DNA"/>
</dbReference>
<protein>
    <recommendedName>
        <fullName evidence="3">Transcription initiation factor TFIIIB</fullName>
    </recommendedName>
</protein>
<sequence length="65" mass="7323">MQKGCYVCGNKEVETGTMSPYIESNIGSYIVPFAEMTAEVAICKNCGAVITMKQEHIEYNQRREK</sequence>
<comment type="caution">
    <text evidence="1">The sequence shown here is derived from an EMBL/GenBank/DDBJ whole genome shotgun (WGS) entry which is preliminary data.</text>
</comment>
<dbReference type="Proteomes" id="UP000789423">
    <property type="component" value="Unassembled WGS sequence"/>
</dbReference>
<accession>A0ABM8Y5P1</accession>
<proteinExistence type="predicted"/>
<organism evidence="1 2">
    <name type="scientific">Bacillus rhizoplanae</name>
    <dbReference type="NCBI Taxonomy" id="2880966"/>
    <lineage>
        <taxon>Bacteria</taxon>
        <taxon>Bacillati</taxon>
        <taxon>Bacillota</taxon>
        <taxon>Bacilli</taxon>
        <taxon>Bacillales</taxon>
        <taxon>Bacillaceae</taxon>
        <taxon>Bacillus</taxon>
    </lineage>
</organism>
<evidence type="ECO:0000313" key="1">
    <source>
        <dbReference type="EMBL" id="CAG9610966.1"/>
    </source>
</evidence>
<dbReference type="RefSeq" id="WP_230573317.1">
    <property type="nucleotide sequence ID" value="NZ_CAKJTI010000001.1"/>
</dbReference>
<evidence type="ECO:0000313" key="2">
    <source>
        <dbReference type="Proteomes" id="UP000789423"/>
    </source>
</evidence>
<keyword evidence="2" id="KW-1185">Reference proteome</keyword>
<name>A0ABM8Y5P1_9BACI</name>